<dbReference type="GO" id="GO:0006457">
    <property type="term" value="P:protein folding"/>
    <property type="evidence" value="ECO:0007669"/>
    <property type="project" value="InterPro"/>
</dbReference>
<protein>
    <recommendedName>
        <fullName evidence="6">Prefoldin subunit 5</fullName>
    </recommendedName>
</protein>
<dbReference type="FunFam" id="1.10.287.370:FF:000004">
    <property type="entry name" value="Probable prefoldin subunit 5"/>
    <property type="match status" value="1"/>
</dbReference>
<dbReference type="Pfam" id="PF02996">
    <property type="entry name" value="Prefoldin"/>
    <property type="match status" value="1"/>
</dbReference>
<name>A0A5E4PUA1_9NEOP</name>
<dbReference type="GO" id="GO:1990113">
    <property type="term" value="P:RNA polymerase I assembly"/>
    <property type="evidence" value="ECO:0007669"/>
    <property type="project" value="TreeGrafter"/>
</dbReference>
<dbReference type="GO" id="GO:0016272">
    <property type="term" value="C:prefoldin complex"/>
    <property type="evidence" value="ECO:0007669"/>
    <property type="project" value="InterPro"/>
</dbReference>
<accession>A0A5E4PUA1</accession>
<dbReference type="Proteomes" id="UP000324832">
    <property type="component" value="Unassembled WGS sequence"/>
</dbReference>
<dbReference type="AlphaFoldDB" id="A0A5E4PUA1"/>
<dbReference type="OrthoDB" id="10267474at2759"/>
<dbReference type="PANTHER" id="PTHR12674:SF2">
    <property type="entry name" value="PREFOLDIN SUBUNIT 5"/>
    <property type="match status" value="1"/>
</dbReference>
<feature type="coiled-coil region" evidence="3">
    <location>
        <begin position="15"/>
        <end position="42"/>
    </location>
</feature>
<comment type="similarity">
    <text evidence="1">Belongs to the prefoldin subunit alpha family.</text>
</comment>
<keyword evidence="2" id="KW-0143">Chaperone</keyword>
<dbReference type="NCBIfam" id="TIGR00293">
    <property type="entry name" value="prefoldin subunit alpha"/>
    <property type="match status" value="1"/>
</dbReference>
<dbReference type="CDD" id="cd23157">
    <property type="entry name" value="Prefoldin_5"/>
    <property type="match status" value="1"/>
</dbReference>
<dbReference type="Gene3D" id="1.10.287.370">
    <property type="match status" value="1"/>
</dbReference>
<dbReference type="GO" id="GO:1990115">
    <property type="term" value="P:RNA polymerase III assembly"/>
    <property type="evidence" value="ECO:0007669"/>
    <property type="project" value="TreeGrafter"/>
</dbReference>
<sequence length="161" mass="17952">MATISSAPTPGAQQIDVMKLNLSQLARLKRQLDEELNVFQDSLQTLKMVQRKFVESGESVEKIKPETKGKNILVPLTGSMYVPGTIQNTESVIIDIGTGYYVQKDIDGAKDYFTRKTKFVTEQMEKIQSMAMEKSKIRDGICQVIEVKMQAQGNAQKASTS</sequence>
<dbReference type="GO" id="GO:1990114">
    <property type="term" value="P:RNA polymerase II core complex assembly"/>
    <property type="evidence" value="ECO:0007669"/>
    <property type="project" value="TreeGrafter"/>
</dbReference>
<dbReference type="InterPro" id="IPR004127">
    <property type="entry name" value="Prefoldin_subunit_alpha"/>
</dbReference>
<dbReference type="PANTHER" id="PTHR12674">
    <property type="entry name" value="PREFOLDIN SUBUNIT 5"/>
    <property type="match status" value="1"/>
</dbReference>
<gene>
    <name evidence="4" type="ORF">LSINAPIS_LOCUS1840</name>
</gene>
<evidence type="ECO:0000256" key="2">
    <source>
        <dbReference type="ARBA" id="ARBA00023186"/>
    </source>
</evidence>
<evidence type="ECO:0000313" key="5">
    <source>
        <dbReference type="Proteomes" id="UP000324832"/>
    </source>
</evidence>
<dbReference type="InterPro" id="IPR011599">
    <property type="entry name" value="PFD_alpha_archaea"/>
</dbReference>
<reference evidence="4 5" key="1">
    <citation type="submission" date="2017-07" db="EMBL/GenBank/DDBJ databases">
        <authorList>
            <person name="Talla V."/>
            <person name="Backstrom N."/>
        </authorList>
    </citation>
    <scope>NUCLEOTIDE SEQUENCE [LARGE SCALE GENOMIC DNA]</scope>
</reference>
<proteinExistence type="inferred from homology"/>
<evidence type="ECO:0000313" key="4">
    <source>
        <dbReference type="EMBL" id="VVC88481.1"/>
    </source>
</evidence>
<dbReference type="SUPFAM" id="SSF46579">
    <property type="entry name" value="Prefoldin"/>
    <property type="match status" value="1"/>
</dbReference>
<dbReference type="GO" id="GO:0051082">
    <property type="term" value="F:unfolded protein binding"/>
    <property type="evidence" value="ECO:0007669"/>
    <property type="project" value="InterPro"/>
</dbReference>
<evidence type="ECO:0008006" key="6">
    <source>
        <dbReference type="Google" id="ProtNLM"/>
    </source>
</evidence>
<dbReference type="InterPro" id="IPR009053">
    <property type="entry name" value="Prefoldin"/>
</dbReference>
<evidence type="ECO:0000256" key="1">
    <source>
        <dbReference type="ARBA" id="ARBA00010048"/>
    </source>
</evidence>
<organism evidence="4 5">
    <name type="scientific">Leptidea sinapis</name>
    <dbReference type="NCBI Taxonomy" id="189913"/>
    <lineage>
        <taxon>Eukaryota</taxon>
        <taxon>Metazoa</taxon>
        <taxon>Ecdysozoa</taxon>
        <taxon>Arthropoda</taxon>
        <taxon>Hexapoda</taxon>
        <taxon>Insecta</taxon>
        <taxon>Pterygota</taxon>
        <taxon>Neoptera</taxon>
        <taxon>Endopterygota</taxon>
        <taxon>Lepidoptera</taxon>
        <taxon>Glossata</taxon>
        <taxon>Ditrysia</taxon>
        <taxon>Papilionoidea</taxon>
        <taxon>Pieridae</taxon>
        <taxon>Dismorphiinae</taxon>
        <taxon>Leptidea</taxon>
    </lineage>
</organism>
<keyword evidence="3" id="KW-0175">Coiled coil</keyword>
<evidence type="ECO:0000256" key="3">
    <source>
        <dbReference type="SAM" id="Coils"/>
    </source>
</evidence>
<dbReference type="EMBL" id="FZQP02000337">
    <property type="protein sequence ID" value="VVC88481.1"/>
    <property type="molecule type" value="Genomic_DNA"/>
</dbReference>
<dbReference type="GO" id="GO:0005737">
    <property type="term" value="C:cytoplasm"/>
    <property type="evidence" value="ECO:0007669"/>
    <property type="project" value="TreeGrafter"/>
</dbReference>
<keyword evidence="5" id="KW-1185">Reference proteome</keyword>